<name>A0A9W8L8U2_9FUNG</name>
<feature type="domain" description="C2" evidence="1">
    <location>
        <begin position="42"/>
        <end position="156"/>
    </location>
</feature>
<evidence type="ECO:0000313" key="2">
    <source>
        <dbReference type="EMBL" id="KAJ2750576.1"/>
    </source>
</evidence>
<sequence length="255" mass="29175">MVAFLYYIPILKTILSWDYSIVIRPIFNGWDDFLYRNYRLTGCFGPKWCSHAKDLGGVLCLEILKGRDIPRKHLLSTFSQYIHIRVGRSSDYSSTVVNSDNEPRFRTKSYFTQDLYTNTLVEISLINDGLYKDTVVGRVSIPVKELYDVRSYHGWLALTDGAGDAAGFVYLASKYRMEDDGEYELLKDEADMALDRDVGDQRVRQERGRSQNRIKVRALLTSTFLEPSTGTSGTNRHINNNDVALDIGNTTSHRF</sequence>
<gene>
    <name evidence="2" type="ORF">GGI19_005028</name>
</gene>
<keyword evidence="3" id="KW-1185">Reference proteome</keyword>
<reference evidence="2" key="1">
    <citation type="submission" date="2022-07" db="EMBL/GenBank/DDBJ databases">
        <title>Phylogenomic reconstructions and comparative analyses of Kickxellomycotina fungi.</title>
        <authorList>
            <person name="Reynolds N.K."/>
            <person name="Stajich J.E."/>
            <person name="Barry K."/>
            <person name="Grigoriev I.V."/>
            <person name="Crous P."/>
            <person name="Smith M.E."/>
        </authorList>
    </citation>
    <scope>NUCLEOTIDE SEQUENCE</scope>
    <source>
        <strain evidence="2">BCRC 34297</strain>
    </source>
</reference>
<protein>
    <recommendedName>
        <fullName evidence="1">C2 domain-containing protein</fullName>
    </recommendedName>
</protein>
<evidence type="ECO:0000259" key="1">
    <source>
        <dbReference type="PROSITE" id="PS50004"/>
    </source>
</evidence>
<comment type="caution">
    <text evidence="2">The sequence shown here is derived from an EMBL/GenBank/DDBJ whole genome shotgun (WGS) entry which is preliminary data.</text>
</comment>
<dbReference type="AlphaFoldDB" id="A0A9W8L8U2"/>
<dbReference type="Gene3D" id="2.60.40.150">
    <property type="entry name" value="C2 domain"/>
    <property type="match status" value="1"/>
</dbReference>
<dbReference type="OrthoDB" id="5527732at2759"/>
<dbReference type="Pfam" id="PF00168">
    <property type="entry name" value="C2"/>
    <property type="match status" value="1"/>
</dbReference>
<dbReference type="SUPFAM" id="SSF49562">
    <property type="entry name" value="C2 domain (Calcium/lipid-binding domain, CaLB)"/>
    <property type="match status" value="1"/>
</dbReference>
<proteinExistence type="predicted"/>
<dbReference type="EMBL" id="JANBUH010000533">
    <property type="protein sequence ID" value="KAJ2750576.1"/>
    <property type="molecule type" value="Genomic_DNA"/>
</dbReference>
<dbReference type="PROSITE" id="PS50004">
    <property type="entry name" value="C2"/>
    <property type="match status" value="1"/>
</dbReference>
<dbReference type="SMART" id="SM00239">
    <property type="entry name" value="C2"/>
    <property type="match status" value="1"/>
</dbReference>
<dbReference type="Proteomes" id="UP001140011">
    <property type="component" value="Unassembled WGS sequence"/>
</dbReference>
<dbReference type="InterPro" id="IPR035892">
    <property type="entry name" value="C2_domain_sf"/>
</dbReference>
<organism evidence="2 3">
    <name type="scientific">Coemansia pectinata</name>
    <dbReference type="NCBI Taxonomy" id="1052879"/>
    <lineage>
        <taxon>Eukaryota</taxon>
        <taxon>Fungi</taxon>
        <taxon>Fungi incertae sedis</taxon>
        <taxon>Zoopagomycota</taxon>
        <taxon>Kickxellomycotina</taxon>
        <taxon>Kickxellomycetes</taxon>
        <taxon>Kickxellales</taxon>
        <taxon>Kickxellaceae</taxon>
        <taxon>Coemansia</taxon>
    </lineage>
</organism>
<accession>A0A9W8L8U2</accession>
<dbReference type="CDD" id="cd00030">
    <property type="entry name" value="C2"/>
    <property type="match status" value="1"/>
</dbReference>
<evidence type="ECO:0000313" key="3">
    <source>
        <dbReference type="Proteomes" id="UP001140011"/>
    </source>
</evidence>
<dbReference type="InterPro" id="IPR000008">
    <property type="entry name" value="C2_dom"/>
</dbReference>